<dbReference type="AlphaFoldDB" id="A0A915HSZ6"/>
<evidence type="ECO:0000313" key="1">
    <source>
        <dbReference type="Proteomes" id="UP000887565"/>
    </source>
</evidence>
<dbReference type="WBParaSite" id="nRc.2.0.1.t04525-RA">
    <property type="protein sequence ID" value="nRc.2.0.1.t04525-RA"/>
    <property type="gene ID" value="nRc.2.0.1.g04525"/>
</dbReference>
<dbReference type="Proteomes" id="UP000887565">
    <property type="component" value="Unplaced"/>
</dbReference>
<organism evidence="1 2">
    <name type="scientific">Romanomermis culicivorax</name>
    <name type="common">Nematode worm</name>
    <dbReference type="NCBI Taxonomy" id="13658"/>
    <lineage>
        <taxon>Eukaryota</taxon>
        <taxon>Metazoa</taxon>
        <taxon>Ecdysozoa</taxon>
        <taxon>Nematoda</taxon>
        <taxon>Enoplea</taxon>
        <taxon>Dorylaimia</taxon>
        <taxon>Mermithida</taxon>
        <taxon>Mermithoidea</taxon>
        <taxon>Mermithidae</taxon>
        <taxon>Romanomermis</taxon>
    </lineage>
</organism>
<keyword evidence="1" id="KW-1185">Reference proteome</keyword>
<evidence type="ECO:0000313" key="2">
    <source>
        <dbReference type="WBParaSite" id="nRc.2.0.1.t04525-RA"/>
    </source>
</evidence>
<reference evidence="2" key="1">
    <citation type="submission" date="2022-11" db="UniProtKB">
        <authorList>
            <consortium name="WormBaseParasite"/>
        </authorList>
    </citation>
    <scope>IDENTIFICATION</scope>
</reference>
<protein>
    <submittedName>
        <fullName evidence="2">Uncharacterized protein</fullName>
    </submittedName>
</protein>
<accession>A0A915HSZ6</accession>
<proteinExistence type="predicted"/>
<sequence>MYFDCGSGRGDGELPQENDLMTAWIIKEYTLYTIKEDILSQEQKWHNGFRWTTLFGINDDGEEPGTMCTLL</sequence>
<name>A0A915HSZ6_ROMCU</name>